<gene>
    <name evidence="2" type="ORF">NBG84_33165</name>
</gene>
<accession>A0ABT0UXE6</accession>
<protein>
    <submittedName>
        <fullName evidence="2">Uncharacterized protein</fullName>
    </submittedName>
</protein>
<name>A0ABT0UXE6_9ACTN</name>
<dbReference type="RefSeq" id="WP_250923391.1">
    <property type="nucleotide sequence ID" value="NZ_JAMQAW010000057.1"/>
</dbReference>
<dbReference type="Proteomes" id="UP001431429">
    <property type="component" value="Unassembled WGS sequence"/>
</dbReference>
<evidence type="ECO:0000313" key="2">
    <source>
        <dbReference type="EMBL" id="MCM2393077.1"/>
    </source>
</evidence>
<dbReference type="EMBL" id="JAMQAW010000057">
    <property type="protein sequence ID" value="MCM2393077.1"/>
    <property type="molecule type" value="Genomic_DNA"/>
</dbReference>
<organism evidence="2 3">
    <name type="scientific">Streptomyces albipurpureus</name>
    <dbReference type="NCBI Taxonomy" id="2897419"/>
    <lineage>
        <taxon>Bacteria</taxon>
        <taxon>Bacillati</taxon>
        <taxon>Actinomycetota</taxon>
        <taxon>Actinomycetes</taxon>
        <taxon>Kitasatosporales</taxon>
        <taxon>Streptomycetaceae</taxon>
        <taxon>Streptomyces</taxon>
    </lineage>
</organism>
<evidence type="ECO:0000313" key="3">
    <source>
        <dbReference type="Proteomes" id="UP001431429"/>
    </source>
</evidence>
<keyword evidence="3" id="KW-1185">Reference proteome</keyword>
<comment type="caution">
    <text evidence="2">The sequence shown here is derived from an EMBL/GenBank/DDBJ whole genome shotgun (WGS) entry which is preliminary data.</text>
</comment>
<sequence>MSAAEVVKAHQLSEPMLRALYTGETGEVVACDVRTERALIARDLIHPVESTLTAKGAAVLAELRGQNKDTVSNSPRTAADLPKGTRVASPEGRLGTTLGCWTGRVTNPDHHNYGREYTGVNWDGDNSCPWGEWSRPFVDELTVLGSAA</sequence>
<proteinExistence type="predicted"/>
<feature type="region of interest" description="Disordered" evidence="1">
    <location>
        <begin position="68"/>
        <end position="88"/>
    </location>
</feature>
<evidence type="ECO:0000256" key="1">
    <source>
        <dbReference type="SAM" id="MobiDB-lite"/>
    </source>
</evidence>
<reference evidence="2" key="1">
    <citation type="submission" date="2022-06" db="EMBL/GenBank/DDBJ databases">
        <title>Genome public.</title>
        <authorList>
            <person name="Sun Q."/>
        </authorList>
    </citation>
    <scope>NUCLEOTIDE SEQUENCE</scope>
    <source>
        <strain evidence="2">CWNU-1</strain>
    </source>
</reference>